<dbReference type="SUPFAM" id="SSF47986">
    <property type="entry name" value="DEATH domain"/>
    <property type="match status" value="1"/>
</dbReference>
<evidence type="ECO:0000256" key="8">
    <source>
        <dbReference type="ARBA" id="ARBA00023136"/>
    </source>
</evidence>
<evidence type="ECO:0000313" key="12">
    <source>
        <dbReference type="EnsemblMetazoa" id="BGLB022455-PA"/>
    </source>
</evidence>
<evidence type="ECO:0000256" key="6">
    <source>
        <dbReference type="ARBA" id="ARBA00022840"/>
    </source>
</evidence>
<feature type="region of interest" description="Disordered" evidence="10">
    <location>
        <begin position="832"/>
        <end position="911"/>
    </location>
</feature>
<dbReference type="InterPro" id="IPR017441">
    <property type="entry name" value="Protein_kinase_ATP_BS"/>
</dbReference>
<evidence type="ECO:0000313" key="13">
    <source>
        <dbReference type="Proteomes" id="UP000076420"/>
    </source>
</evidence>
<dbReference type="SMART" id="SM00220">
    <property type="entry name" value="S_TKc"/>
    <property type="match status" value="1"/>
</dbReference>
<dbReference type="GO" id="GO:0012505">
    <property type="term" value="C:endomembrane system"/>
    <property type="evidence" value="ECO:0007669"/>
    <property type="project" value="UniProtKB-SubCell"/>
</dbReference>
<evidence type="ECO:0000256" key="2">
    <source>
        <dbReference type="ARBA" id="ARBA00004308"/>
    </source>
</evidence>
<dbReference type="AlphaFoldDB" id="A0A2C9KQN1"/>
<dbReference type="Gene3D" id="1.10.533.10">
    <property type="entry name" value="Death Domain, Fas"/>
    <property type="match status" value="1"/>
</dbReference>
<evidence type="ECO:0000256" key="4">
    <source>
        <dbReference type="ARBA" id="ARBA00022692"/>
    </source>
</evidence>
<evidence type="ECO:0000256" key="3">
    <source>
        <dbReference type="ARBA" id="ARBA00022679"/>
    </source>
</evidence>
<feature type="region of interest" description="Disordered" evidence="10">
    <location>
        <begin position="330"/>
        <end position="369"/>
    </location>
</feature>
<dbReference type="RefSeq" id="XP_013064836.2">
    <property type="nucleotide sequence ID" value="XM_013209382.2"/>
</dbReference>
<keyword evidence="8" id="KW-0472">Membrane</keyword>
<comment type="subcellular location">
    <subcellularLocation>
        <location evidence="1">Cell envelope</location>
    </subcellularLocation>
    <subcellularLocation>
        <location evidence="2">Endomembrane system</location>
    </subcellularLocation>
</comment>
<dbReference type="PROSITE" id="PS00108">
    <property type="entry name" value="PROTEIN_KINASE_ST"/>
    <property type="match status" value="1"/>
</dbReference>
<dbReference type="STRING" id="6526.A0A2C9KQN1"/>
<dbReference type="Gene3D" id="1.10.510.10">
    <property type="entry name" value="Transferase(Phosphotransferase) domain 1"/>
    <property type="match status" value="1"/>
</dbReference>
<dbReference type="SUPFAM" id="SSF56112">
    <property type="entry name" value="Protein kinase-like (PK-like)"/>
    <property type="match status" value="1"/>
</dbReference>
<dbReference type="VEuPathDB" id="VectorBase:BGLAX_046510"/>
<keyword evidence="5 9" id="KW-0547">Nucleotide-binding</keyword>
<sequence>MAYVQGLAVSRMENMHIKRHDDFRTNVKRLSDEEDEDMGTKFGSKASLEVKQDQEMLDVLPSSMDLPDNVRSQTSLCELPYGVTLELMNSMDNDKGWEQLAAAVGYTFDNLLRLGRKQKEVDGSPTKTLLWELGSKSYTVKTLYEKLRSRERVRDMQILLAYVKGCTEEEQLKKTMKKPYYTSIPLPKELDSPLLSQNSSLNSPNSEVNFNQPHSMNRVTKTLATNKKYDDKVIPGTVGQGELASLYSDFTPGMSSEGYPRSLHNQLADSLAKFPGSVSPQRHQPIEMSETQLQRPVSHSPTSPPQGATSRASSSGAENIKRMLQDPVLVTSPSTQSPGSRSPLSIGLQLPKGLIPGSLTSSPDQSRQEENMAVMVKSPFSCDELYQATEGYSDRNVLGEGNFGKVYKGHLRGQECAIKKLKTSIHDAEDLSKQITAELTTLLKYQHENILTLYGYAVDNLELCLVYQYLSNGSLEDRLALKNNSQPLSWERRLNIIIGTCKGLSFLHTMGDQPLIHGDIKSANILLDKYLEAKIADLGQAKYATSSSTDSKGFTHITIAESLTKQFSTKAYQAPEVFSGIGTTTLSTKSDVFALGVVMLEICTAIKAHDPNLQTFLKDYFLEYEGTTTDWASSCKDSYLDYIGIEPIVQVLNVAKKCMDRVKKRRPESKKLLDEMKKIYEATCSFEPQMTSSNLPTIGSVFVSSKTNAIEQMQQELIDGCQQASRNSYSFQTSMASPSKPAYLQMDRSKDVSVPLLLQAAYDEHAADVFRQSSRDSNSRVNFELPQSDPMKQAELDRFDALNIGEGINEVTSLACDPAKIAYLTQFDESPYTSQKPQWPPVSPSASPSATYGPEGFSTCSRTSELAQHGSNCASGNSGFSDSSSGGCTSNTSHAPLSGVSAPGSDSSATKHKSMKFLDDYLEQIGNCPDEN</sequence>
<dbReference type="OrthoDB" id="4062651at2759"/>
<dbReference type="PROSITE" id="PS50011">
    <property type="entry name" value="PROTEIN_KINASE_DOM"/>
    <property type="match status" value="1"/>
</dbReference>
<name>A0A2C9KQN1_BIOGL</name>
<proteinExistence type="predicted"/>
<evidence type="ECO:0000259" key="11">
    <source>
        <dbReference type="PROSITE" id="PS50011"/>
    </source>
</evidence>
<protein>
    <recommendedName>
        <fullName evidence="11">Protein kinase domain-containing protein</fullName>
    </recommendedName>
</protein>
<dbReference type="InterPro" id="IPR008271">
    <property type="entry name" value="Ser/Thr_kinase_AS"/>
</dbReference>
<dbReference type="VEuPathDB" id="VectorBase:BGLB022455"/>
<evidence type="ECO:0000256" key="7">
    <source>
        <dbReference type="ARBA" id="ARBA00022989"/>
    </source>
</evidence>
<feature type="region of interest" description="Disordered" evidence="10">
    <location>
        <begin position="273"/>
        <end position="317"/>
    </location>
</feature>
<keyword evidence="4" id="KW-0812">Transmembrane</keyword>
<evidence type="ECO:0000256" key="5">
    <source>
        <dbReference type="ARBA" id="ARBA00022741"/>
    </source>
</evidence>
<dbReference type="PANTHER" id="PTHR47982">
    <property type="entry name" value="PROLINE-RICH RECEPTOR-LIKE PROTEIN KINASE PERK4"/>
    <property type="match status" value="1"/>
</dbReference>
<reference evidence="12" key="1">
    <citation type="submission" date="2020-05" db="UniProtKB">
        <authorList>
            <consortium name="EnsemblMetazoa"/>
        </authorList>
    </citation>
    <scope>IDENTIFICATION</scope>
    <source>
        <strain evidence="12">BB02</strain>
    </source>
</reference>
<dbReference type="InterPro" id="IPR000719">
    <property type="entry name" value="Prot_kinase_dom"/>
</dbReference>
<feature type="compositionally biased region" description="Polar residues" evidence="10">
    <location>
        <begin position="858"/>
        <end position="874"/>
    </location>
</feature>
<dbReference type="EnsemblMetazoa" id="BGLB022455-RA">
    <property type="protein sequence ID" value="BGLB022455-PA"/>
    <property type="gene ID" value="BGLB022455"/>
</dbReference>
<feature type="compositionally biased region" description="Low complexity" evidence="10">
    <location>
        <begin position="875"/>
        <end position="893"/>
    </location>
</feature>
<keyword evidence="3" id="KW-0808">Transferase</keyword>
<keyword evidence="7" id="KW-1133">Transmembrane helix</keyword>
<feature type="binding site" evidence="9">
    <location>
        <position position="420"/>
    </location>
    <ligand>
        <name>ATP</name>
        <dbReference type="ChEBI" id="CHEBI:30616"/>
    </ligand>
</feature>
<dbReference type="Gene3D" id="3.30.200.20">
    <property type="entry name" value="Phosphorylase Kinase, domain 1"/>
    <property type="match status" value="1"/>
</dbReference>
<dbReference type="InterPro" id="IPR047117">
    <property type="entry name" value="PERK1-13-like"/>
</dbReference>
<dbReference type="GO" id="GO:0004672">
    <property type="term" value="F:protein kinase activity"/>
    <property type="evidence" value="ECO:0007669"/>
    <property type="project" value="InterPro"/>
</dbReference>
<dbReference type="Pfam" id="PF00069">
    <property type="entry name" value="Pkinase"/>
    <property type="match status" value="1"/>
</dbReference>
<keyword evidence="6 9" id="KW-0067">ATP-binding</keyword>
<feature type="compositionally biased region" description="Polar residues" evidence="10">
    <location>
        <begin position="331"/>
        <end position="343"/>
    </location>
</feature>
<dbReference type="PROSITE" id="PS00107">
    <property type="entry name" value="PROTEIN_KINASE_ATP"/>
    <property type="match status" value="1"/>
</dbReference>
<evidence type="ECO:0000256" key="1">
    <source>
        <dbReference type="ARBA" id="ARBA00004196"/>
    </source>
</evidence>
<evidence type="ECO:0000256" key="10">
    <source>
        <dbReference type="SAM" id="MobiDB-lite"/>
    </source>
</evidence>
<evidence type="ECO:0000256" key="9">
    <source>
        <dbReference type="PROSITE-ProRule" id="PRU10141"/>
    </source>
</evidence>
<organism evidence="12 13">
    <name type="scientific">Biomphalaria glabrata</name>
    <name type="common">Bloodfluke planorb</name>
    <name type="synonym">Freshwater snail</name>
    <dbReference type="NCBI Taxonomy" id="6526"/>
    <lineage>
        <taxon>Eukaryota</taxon>
        <taxon>Metazoa</taxon>
        <taxon>Spiralia</taxon>
        <taxon>Lophotrochozoa</taxon>
        <taxon>Mollusca</taxon>
        <taxon>Gastropoda</taxon>
        <taxon>Heterobranchia</taxon>
        <taxon>Euthyneura</taxon>
        <taxon>Panpulmonata</taxon>
        <taxon>Hygrophila</taxon>
        <taxon>Lymnaeoidea</taxon>
        <taxon>Planorbidae</taxon>
        <taxon>Biomphalaria</taxon>
    </lineage>
</organism>
<feature type="domain" description="Protein kinase" evidence="11">
    <location>
        <begin position="392"/>
        <end position="679"/>
    </location>
</feature>
<dbReference type="KEGG" id="bgt:106053764"/>
<dbReference type="InterPro" id="IPR011029">
    <property type="entry name" value="DEATH-like_dom_sf"/>
</dbReference>
<accession>A0A2C9KQN1</accession>
<feature type="compositionally biased region" description="Polar residues" evidence="10">
    <location>
        <begin position="289"/>
        <end position="317"/>
    </location>
</feature>
<gene>
    <name evidence="12" type="primary">106053764</name>
</gene>
<dbReference type="InterPro" id="IPR011009">
    <property type="entry name" value="Kinase-like_dom_sf"/>
</dbReference>
<dbReference type="GO" id="GO:0005524">
    <property type="term" value="F:ATP binding"/>
    <property type="evidence" value="ECO:0007669"/>
    <property type="project" value="UniProtKB-UniRule"/>
</dbReference>
<dbReference type="Proteomes" id="UP000076420">
    <property type="component" value="Unassembled WGS sequence"/>
</dbReference>